<comment type="function">
    <text evidence="1">Required for nicotinamide riboside transport across the inner membrane.</text>
</comment>
<dbReference type="STRING" id="420662.Mpe_A2849"/>
<dbReference type="HOGENOM" id="CLU_076589_2_0_4"/>
<keyword evidence="5" id="KW-0813">Transport</keyword>
<comment type="subcellular location">
    <subcellularLocation>
        <location evidence="2">Cell membrane</location>
        <topology evidence="2">Multi-pass membrane protein</topology>
    </subcellularLocation>
</comment>
<dbReference type="eggNOG" id="COG3201">
    <property type="taxonomic scope" value="Bacteria"/>
</dbReference>
<dbReference type="Pfam" id="PF04973">
    <property type="entry name" value="NMN_transporter"/>
    <property type="match status" value="1"/>
</dbReference>
<dbReference type="AlphaFoldDB" id="A2SJR4"/>
<evidence type="ECO:0000256" key="4">
    <source>
        <dbReference type="ARBA" id="ARBA00017522"/>
    </source>
</evidence>
<dbReference type="PANTHER" id="PTHR36122:SF2">
    <property type="entry name" value="NICOTINAMIDE RIBOSIDE TRANSPORTER PNUC"/>
    <property type="match status" value="1"/>
</dbReference>
<evidence type="ECO:0000256" key="2">
    <source>
        <dbReference type="ARBA" id="ARBA00004651"/>
    </source>
</evidence>
<accession>A2SJR4</accession>
<keyword evidence="6" id="KW-1003">Cell membrane</keyword>
<organism evidence="11 12">
    <name type="scientific">Methylibium petroleiphilum (strain ATCC BAA-1232 / LMG 22953 / PM1)</name>
    <dbReference type="NCBI Taxonomy" id="420662"/>
    <lineage>
        <taxon>Bacteria</taxon>
        <taxon>Pseudomonadati</taxon>
        <taxon>Pseudomonadota</taxon>
        <taxon>Betaproteobacteria</taxon>
        <taxon>Burkholderiales</taxon>
        <taxon>Sphaerotilaceae</taxon>
        <taxon>Methylibium</taxon>
    </lineage>
</organism>
<reference evidence="11 12" key="1">
    <citation type="journal article" date="2007" name="J. Bacteriol.">
        <title>Whole-genome analysis of the methyl tert-butyl ether-degrading beta-proteobacterium Methylibium petroleiphilum PM1.</title>
        <authorList>
            <person name="Kane S.R."/>
            <person name="Chakicherla A.Y."/>
            <person name="Chain P.S.G."/>
            <person name="Schmidt R."/>
            <person name="Shin M.W."/>
            <person name="Legler T.C."/>
            <person name="Scow K.M."/>
            <person name="Larimer F.W."/>
            <person name="Lucas S.M."/>
            <person name="Richardson P.M."/>
            <person name="Hristova K.R."/>
        </authorList>
    </citation>
    <scope>NUCLEOTIDE SEQUENCE [LARGE SCALE GENOMIC DNA]</scope>
    <source>
        <strain evidence="12">ATCC BAA-1232 / LMG 22953 / PM1</strain>
    </source>
</reference>
<keyword evidence="7 10" id="KW-0812">Transmembrane</keyword>
<protein>
    <recommendedName>
        <fullName evidence="4">Nicotinamide riboside transporter PnuC</fullName>
    </recommendedName>
</protein>
<feature type="transmembrane region" description="Helical" evidence="10">
    <location>
        <begin position="188"/>
        <end position="209"/>
    </location>
</feature>
<evidence type="ECO:0000256" key="3">
    <source>
        <dbReference type="ARBA" id="ARBA00006669"/>
    </source>
</evidence>
<dbReference type="InterPro" id="IPR006419">
    <property type="entry name" value="NMN_transpt_PnuC"/>
</dbReference>
<evidence type="ECO:0000313" key="11">
    <source>
        <dbReference type="EMBL" id="ABM95803.1"/>
    </source>
</evidence>
<evidence type="ECO:0000256" key="8">
    <source>
        <dbReference type="ARBA" id="ARBA00022989"/>
    </source>
</evidence>
<sequence>MRRPSACLAMLTSLIDFLNAPAFVLGPLAASRAELAGALLGVWMVWCNLRVDPLAWPLAITSSALYGLVFWEARLYGDASLQLLFIAVAFWGWWQWLCGTQADGSALAVRHLAPRGRLQALLAFALLWPATALLLRHGTDTDVPWWDAFPTAGSVVGQVLLGRKLVENWPVWIAVNAVGVSLFAYKGLWLTVGLYALFALLAAIGWRAWTRKAAAMSSA</sequence>
<evidence type="ECO:0000256" key="5">
    <source>
        <dbReference type="ARBA" id="ARBA00022448"/>
    </source>
</evidence>
<feature type="transmembrane region" description="Helical" evidence="10">
    <location>
        <begin position="79"/>
        <end position="97"/>
    </location>
</feature>
<evidence type="ECO:0000256" key="9">
    <source>
        <dbReference type="ARBA" id="ARBA00023136"/>
    </source>
</evidence>
<dbReference type="KEGG" id="mpt:Mpe_A2849"/>
<evidence type="ECO:0000256" key="6">
    <source>
        <dbReference type="ARBA" id="ARBA00022475"/>
    </source>
</evidence>
<keyword evidence="12" id="KW-1185">Reference proteome</keyword>
<proteinExistence type="inferred from homology"/>
<dbReference type="GO" id="GO:0034257">
    <property type="term" value="F:nicotinamide riboside transmembrane transporter activity"/>
    <property type="evidence" value="ECO:0007669"/>
    <property type="project" value="InterPro"/>
</dbReference>
<evidence type="ECO:0000313" key="12">
    <source>
        <dbReference type="Proteomes" id="UP000000366"/>
    </source>
</evidence>
<comment type="similarity">
    <text evidence="3">Belongs to the nicotinamide ribonucleoside (NR) uptake permease (TC 4.B.1) family.</text>
</comment>
<keyword evidence="8 10" id="KW-1133">Transmembrane helix</keyword>
<evidence type="ECO:0000256" key="7">
    <source>
        <dbReference type="ARBA" id="ARBA00022692"/>
    </source>
</evidence>
<feature type="transmembrane region" description="Helical" evidence="10">
    <location>
        <begin position="118"/>
        <end position="135"/>
    </location>
</feature>
<dbReference type="PANTHER" id="PTHR36122">
    <property type="entry name" value="NICOTINAMIDE RIBOSIDE TRANSPORTER PNUC"/>
    <property type="match status" value="1"/>
</dbReference>
<gene>
    <name evidence="11" type="ordered locus">Mpe_A2849</name>
</gene>
<dbReference type="Proteomes" id="UP000000366">
    <property type="component" value="Chromosome"/>
</dbReference>
<dbReference type="EMBL" id="CP000555">
    <property type="protein sequence ID" value="ABM95803.1"/>
    <property type="molecule type" value="Genomic_DNA"/>
</dbReference>
<name>A2SJR4_METPP</name>
<dbReference type="GO" id="GO:0005886">
    <property type="term" value="C:plasma membrane"/>
    <property type="evidence" value="ECO:0007669"/>
    <property type="project" value="UniProtKB-SubCell"/>
</dbReference>
<evidence type="ECO:0000256" key="1">
    <source>
        <dbReference type="ARBA" id="ARBA00002672"/>
    </source>
</evidence>
<dbReference type="NCBIfam" id="TIGR01528">
    <property type="entry name" value="NMN_trans_PnuC"/>
    <property type="match status" value="1"/>
</dbReference>
<evidence type="ECO:0000256" key="10">
    <source>
        <dbReference type="SAM" id="Phobius"/>
    </source>
</evidence>
<keyword evidence="9 10" id="KW-0472">Membrane</keyword>